<feature type="transmembrane region" description="Helical" evidence="1">
    <location>
        <begin position="20"/>
        <end position="43"/>
    </location>
</feature>
<evidence type="ECO:0000313" key="3">
    <source>
        <dbReference type="Proteomes" id="UP001429745"/>
    </source>
</evidence>
<gene>
    <name evidence="2" type="ORF">HF576_18880</name>
</gene>
<evidence type="ECO:0000313" key="2">
    <source>
        <dbReference type="EMBL" id="NLP85900.1"/>
    </source>
</evidence>
<dbReference type="EMBL" id="JABACI010000006">
    <property type="protein sequence ID" value="NLP85900.1"/>
    <property type="molecule type" value="Genomic_DNA"/>
</dbReference>
<name>A0ABX1KHL3_9MICO</name>
<protein>
    <submittedName>
        <fullName evidence="2">Uncharacterized protein</fullName>
    </submittedName>
</protein>
<evidence type="ECO:0000256" key="1">
    <source>
        <dbReference type="SAM" id="Phobius"/>
    </source>
</evidence>
<keyword evidence="1" id="KW-0812">Transmembrane</keyword>
<dbReference type="Proteomes" id="UP001429745">
    <property type="component" value="Unassembled WGS sequence"/>
</dbReference>
<keyword evidence="1" id="KW-0472">Membrane</keyword>
<keyword evidence="1" id="KW-1133">Transmembrane helix</keyword>
<dbReference type="RefSeq" id="WP_168914394.1">
    <property type="nucleotide sequence ID" value="NZ_JABACI010000006.1"/>
</dbReference>
<proteinExistence type="predicted"/>
<accession>A0ABX1KHL3</accession>
<reference evidence="2 3" key="1">
    <citation type="submission" date="2020-04" db="EMBL/GenBank/DDBJ databases">
        <title>CFH 90308 Microbacterium sp.</title>
        <authorList>
            <person name="Nie G."/>
            <person name="Ming H."/>
            <person name="Xia T."/>
        </authorList>
    </citation>
    <scope>NUCLEOTIDE SEQUENCE [LARGE SCALE GENOMIC DNA]</scope>
    <source>
        <strain evidence="2 3">CFH 90308</strain>
    </source>
</reference>
<comment type="caution">
    <text evidence="2">The sequence shown here is derived from an EMBL/GenBank/DDBJ whole genome shotgun (WGS) entry which is preliminary data.</text>
</comment>
<sequence length="535" mass="55971">MSRIWRRARTTVDDDRGAMLVTIIVVMLVGVIVASAVAASVVFTIRTNVANQGDTQAFVAAESGRDVAVGHLAAAIGDDGLDCTRVLATGASVTGTTPRYEYEIRSSINADRPASWEEFTLDCPTEFTRWVAIRSTGWGLQGSDATVDAVYPWYHGPATQPAGTLAFFEGEFKATKSTYQGDLVIRDVGNYACNNGSGIAVDGDLWVLNGGLELTGDCVVSGSVYVRGLIDVKNHGFRVGGDVISVDGSILLTANSVEIGGDIRAAGDIDTKNGSGIVHGTFATSGVMKNHSATRWKDEAGAGVPVLQGQPRPVISPTLDQVFDATQWIELTSTTPWATGTDVVYTGVCSRAALEAVLSSTESSRAIVDMSACAASVSGKSTITVDPGSPQMTRDAVIVVPSTSNMDLKLGGHLRKAAGAGNPQLLIVHLDADGTDIKPTCTTGPDKLAVGTSINLRALIYSSCGISNTIALTMTGQIYMGNEGLHLNAGTFTCTPMSWEPVVGNLACGVKGAGGIFDPSDTVTRLEHLAYQTER</sequence>
<organism evidence="2 3">
    <name type="scientific">Microbacterium salsuginis</name>
    <dbReference type="NCBI Taxonomy" id="2722803"/>
    <lineage>
        <taxon>Bacteria</taxon>
        <taxon>Bacillati</taxon>
        <taxon>Actinomycetota</taxon>
        <taxon>Actinomycetes</taxon>
        <taxon>Micrococcales</taxon>
        <taxon>Microbacteriaceae</taxon>
        <taxon>Microbacterium</taxon>
    </lineage>
</organism>
<keyword evidence="3" id="KW-1185">Reference proteome</keyword>